<accession>A0A660SH04</accession>
<evidence type="ECO:0000313" key="11">
    <source>
        <dbReference type="Proteomes" id="UP000268469"/>
    </source>
</evidence>
<dbReference type="Proteomes" id="UP000268469">
    <property type="component" value="Unassembled WGS sequence"/>
</dbReference>
<evidence type="ECO:0000256" key="7">
    <source>
        <dbReference type="ARBA" id="ARBA00022679"/>
    </source>
</evidence>
<evidence type="ECO:0000256" key="3">
    <source>
        <dbReference type="ARBA" id="ARBA00020902"/>
    </source>
</evidence>
<keyword evidence="5" id="KW-0441">Lipid A biosynthesis</keyword>
<reference evidence="10 11" key="1">
    <citation type="submission" date="2018-06" db="EMBL/GenBank/DDBJ databases">
        <title>Extensive metabolic versatility and redundancy in microbially diverse, dynamic hydrothermal sediments.</title>
        <authorList>
            <person name="Dombrowski N."/>
            <person name="Teske A."/>
            <person name="Baker B.J."/>
        </authorList>
    </citation>
    <scope>NUCLEOTIDE SEQUENCE [LARGE SCALE GENOMIC DNA]</scope>
    <source>
        <strain evidence="10">B36_G15</strain>
    </source>
</reference>
<evidence type="ECO:0000313" key="10">
    <source>
        <dbReference type="EMBL" id="RKX69281.1"/>
    </source>
</evidence>
<gene>
    <name evidence="10" type="ORF">DRP53_08680</name>
</gene>
<comment type="function">
    <text evidence="1">Condensation of UDP-2,3-diacylglucosamine and 2,3-diacylglucosamine-1-phosphate to form lipid A disaccharide, a precursor of lipid A, a phosphorylated glycolipid that anchors the lipopolysaccharide to the outer membrane of the cell.</text>
</comment>
<dbReference type="GO" id="GO:0008915">
    <property type="term" value="F:lipid-A-disaccharide synthase activity"/>
    <property type="evidence" value="ECO:0007669"/>
    <property type="project" value="UniProtKB-EC"/>
</dbReference>
<sequence length="332" mass="38121">MKAFVLCGEPSGDLYAWLLLKNLDLELYGIGGERLTPILRKSYGEIGEFGVFGLDPKGVLRSIHQLTGLKRCILDLKPALFLPVAYPGLNLPLVRIIRRARIRVLYLIPPQIWAWGFFRRRFLSGITTVSLFPFERRYLNGVETVYIGNPLIDFLAPYRKIKPIPDLIGLLPGSRPGIIRRHLAYLIRIAERLRKRYRFRIFTRGYPVPDFIEVYQGDRYQGMRECSRVVVKLGTGSLEAAILGIPQIAFYLPGRLDHLLRPLITTQEFSIVNMILGRRAISYRIGADVETIISDLENVSQEDLFPALKERLLFEPNRFESLIFSYRRGRAG</sequence>
<dbReference type="GO" id="GO:0009245">
    <property type="term" value="P:lipid A biosynthetic process"/>
    <property type="evidence" value="ECO:0007669"/>
    <property type="project" value="UniProtKB-KW"/>
</dbReference>
<evidence type="ECO:0000256" key="9">
    <source>
        <dbReference type="ARBA" id="ARBA00048975"/>
    </source>
</evidence>
<protein>
    <recommendedName>
        <fullName evidence="3">Lipid-A-disaccharide synthase</fullName>
        <ecNumber evidence="2">2.4.1.182</ecNumber>
    </recommendedName>
</protein>
<dbReference type="PANTHER" id="PTHR30372:SF4">
    <property type="entry name" value="LIPID-A-DISACCHARIDE SYNTHASE, MITOCHONDRIAL-RELATED"/>
    <property type="match status" value="1"/>
</dbReference>
<keyword evidence="6" id="KW-0328">Glycosyltransferase</keyword>
<comment type="catalytic activity">
    <reaction evidence="9">
        <text>a lipid X + a UDP-2-N,3-O-bis[(3R)-3-hydroxyacyl]-alpha-D-glucosamine = a lipid A disaccharide + UDP + H(+)</text>
        <dbReference type="Rhea" id="RHEA:67828"/>
        <dbReference type="ChEBI" id="CHEBI:15378"/>
        <dbReference type="ChEBI" id="CHEBI:58223"/>
        <dbReference type="ChEBI" id="CHEBI:137748"/>
        <dbReference type="ChEBI" id="CHEBI:176338"/>
        <dbReference type="ChEBI" id="CHEBI:176343"/>
        <dbReference type="EC" id="2.4.1.182"/>
    </reaction>
</comment>
<dbReference type="PANTHER" id="PTHR30372">
    <property type="entry name" value="LIPID-A-DISACCHARIDE SYNTHASE"/>
    <property type="match status" value="1"/>
</dbReference>
<keyword evidence="7" id="KW-0808">Transferase</keyword>
<dbReference type="EC" id="2.4.1.182" evidence="2"/>
<evidence type="ECO:0000256" key="1">
    <source>
        <dbReference type="ARBA" id="ARBA00002056"/>
    </source>
</evidence>
<name>A0A660SH04_UNCW3</name>
<dbReference type="Pfam" id="PF02684">
    <property type="entry name" value="LpxB"/>
    <property type="match status" value="2"/>
</dbReference>
<dbReference type="SUPFAM" id="SSF53756">
    <property type="entry name" value="UDP-Glycosyltransferase/glycogen phosphorylase"/>
    <property type="match status" value="1"/>
</dbReference>
<dbReference type="InterPro" id="IPR003835">
    <property type="entry name" value="Glyco_trans_19"/>
</dbReference>
<evidence type="ECO:0000256" key="5">
    <source>
        <dbReference type="ARBA" id="ARBA00022556"/>
    </source>
</evidence>
<dbReference type="AlphaFoldDB" id="A0A660SH04"/>
<evidence type="ECO:0000256" key="2">
    <source>
        <dbReference type="ARBA" id="ARBA00012687"/>
    </source>
</evidence>
<evidence type="ECO:0000256" key="8">
    <source>
        <dbReference type="ARBA" id="ARBA00023098"/>
    </source>
</evidence>
<comment type="caution">
    <text evidence="10">The sequence shown here is derived from an EMBL/GenBank/DDBJ whole genome shotgun (WGS) entry which is preliminary data.</text>
</comment>
<evidence type="ECO:0000256" key="6">
    <source>
        <dbReference type="ARBA" id="ARBA00022676"/>
    </source>
</evidence>
<evidence type="ECO:0000256" key="4">
    <source>
        <dbReference type="ARBA" id="ARBA00022516"/>
    </source>
</evidence>
<proteinExistence type="predicted"/>
<keyword evidence="8" id="KW-0443">Lipid metabolism</keyword>
<dbReference type="GO" id="GO:0016020">
    <property type="term" value="C:membrane"/>
    <property type="evidence" value="ECO:0007669"/>
    <property type="project" value="GOC"/>
</dbReference>
<dbReference type="GO" id="GO:0005543">
    <property type="term" value="F:phospholipid binding"/>
    <property type="evidence" value="ECO:0007669"/>
    <property type="project" value="TreeGrafter"/>
</dbReference>
<keyword evidence="4" id="KW-0444">Lipid biosynthesis</keyword>
<dbReference type="EMBL" id="QNBE01000094">
    <property type="protein sequence ID" value="RKX69281.1"/>
    <property type="molecule type" value="Genomic_DNA"/>
</dbReference>
<organism evidence="10 11">
    <name type="scientific">candidate division WOR-3 bacterium</name>
    <dbReference type="NCBI Taxonomy" id="2052148"/>
    <lineage>
        <taxon>Bacteria</taxon>
        <taxon>Bacteria division WOR-3</taxon>
    </lineage>
</organism>